<dbReference type="AlphaFoldDB" id="A0A9X4XL74"/>
<dbReference type="EMBL" id="WNKV01000005">
    <property type="protein sequence ID" value="MTW16194.1"/>
    <property type="molecule type" value="Genomic_DNA"/>
</dbReference>
<accession>A0A9X4XL74</accession>
<dbReference type="GO" id="GO:0032259">
    <property type="term" value="P:methylation"/>
    <property type="evidence" value="ECO:0007669"/>
    <property type="project" value="UniProtKB-KW"/>
</dbReference>
<dbReference type="PANTHER" id="PTHR34009:SF2">
    <property type="entry name" value="PROTEIN STAR"/>
    <property type="match status" value="1"/>
</dbReference>
<dbReference type="InterPro" id="IPR006342">
    <property type="entry name" value="FkbM_mtfrase"/>
</dbReference>
<dbReference type="GO" id="GO:0005886">
    <property type="term" value="C:plasma membrane"/>
    <property type="evidence" value="ECO:0007669"/>
    <property type="project" value="TreeGrafter"/>
</dbReference>
<dbReference type="GO" id="GO:0016197">
    <property type="term" value="P:endosomal transport"/>
    <property type="evidence" value="ECO:0007669"/>
    <property type="project" value="TreeGrafter"/>
</dbReference>
<organism evidence="2 3">
    <name type="scientific">Rhodoplanes serenus</name>
    <dbReference type="NCBI Taxonomy" id="200615"/>
    <lineage>
        <taxon>Bacteria</taxon>
        <taxon>Pseudomonadati</taxon>
        <taxon>Pseudomonadota</taxon>
        <taxon>Alphaproteobacteria</taxon>
        <taxon>Hyphomicrobiales</taxon>
        <taxon>Nitrobacteraceae</taxon>
        <taxon>Rhodoplanes</taxon>
    </lineage>
</organism>
<keyword evidence="2" id="KW-0808">Transferase</keyword>
<dbReference type="Proteomes" id="UP000438991">
    <property type="component" value="Unassembled WGS sequence"/>
</dbReference>
<protein>
    <submittedName>
        <fullName evidence="2">FkbM family methyltransferase</fullName>
    </submittedName>
</protein>
<evidence type="ECO:0000313" key="2">
    <source>
        <dbReference type="EMBL" id="MTW16194.1"/>
    </source>
</evidence>
<dbReference type="SUPFAM" id="SSF53335">
    <property type="entry name" value="S-adenosyl-L-methionine-dependent methyltransferases"/>
    <property type="match status" value="1"/>
</dbReference>
<dbReference type="InterPro" id="IPR029063">
    <property type="entry name" value="SAM-dependent_MTases_sf"/>
</dbReference>
<reference evidence="2 3" key="1">
    <citation type="submission" date="2019-11" db="EMBL/GenBank/DDBJ databases">
        <title>Whole-genome sequence of Rhodoplanes serenus DSM 18633, type strain.</title>
        <authorList>
            <person name="Kyndt J.A."/>
            <person name="Meyer T.E."/>
        </authorList>
    </citation>
    <scope>NUCLEOTIDE SEQUENCE [LARGE SCALE GENOMIC DNA]</scope>
    <source>
        <strain evidence="2 3">DSM 18633</strain>
    </source>
</reference>
<dbReference type="InterPro" id="IPR053202">
    <property type="entry name" value="EGF_Rcpt_Signaling_Reg"/>
</dbReference>
<evidence type="ECO:0000259" key="1">
    <source>
        <dbReference type="Pfam" id="PF05050"/>
    </source>
</evidence>
<sequence length="312" mass="34319">MVDLSYTQNLEDYHLWLAFAGQATGTYIDIGAGHPVADNVSFWFYERGWQGLVIEPQADLLALYERLRPRDRRVCALVGALDGEAAFHRVDRLHGFSTTVADHARRAAAFGAAVSVERRPMTTLASLCAAEGITAIDFLKIDVEGGEADVLAGNDWTRLRPKVVLVEAVAPVTGEPTWADWEPALIAAGYRFALFDTLNRFYVAEEHPDVFARLPRERADWHAVRHMYEIGRAPENPAHPDHALARTLARGFFAALPWLDDDVLSAILARGLAGRSDAAAILAALPDRTSEAFRFALGRIACGYDGGQIHDD</sequence>
<dbReference type="GO" id="GO:0008168">
    <property type="term" value="F:methyltransferase activity"/>
    <property type="evidence" value="ECO:0007669"/>
    <property type="project" value="UniProtKB-KW"/>
</dbReference>
<dbReference type="GO" id="GO:0006888">
    <property type="term" value="P:endoplasmic reticulum to Golgi vesicle-mediated transport"/>
    <property type="evidence" value="ECO:0007669"/>
    <property type="project" value="TreeGrafter"/>
</dbReference>
<gene>
    <name evidence="2" type="ORF">GJ689_08230</name>
</gene>
<dbReference type="NCBIfam" id="TIGR01444">
    <property type="entry name" value="fkbM_fam"/>
    <property type="match status" value="1"/>
</dbReference>
<name>A0A9X4XL74_9BRAD</name>
<keyword evidence="2" id="KW-0489">Methyltransferase</keyword>
<dbReference type="Gene3D" id="3.40.50.150">
    <property type="entry name" value="Vaccinia Virus protein VP39"/>
    <property type="match status" value="1"/>
</dbReference>
<dbReference type="GO" id="GO:0005737">
    <property type="term" value="C:cytoplasm"/>
    <property type="evidence" value="ECO:0007669"/>
    <property type="project" value="GOC"/>
</dbReference>
<proteinExistence type="predicted"/>
<evidence type="ECO:0000313" key="3">
    <source>
        <dbReference type="Proteomes" id="UP000438991"/>
    </source>
</evidence>
<dbReference type="RefSeq" id="WP_155479234.1">
    <property type="nucleotide sequence ID" value="NZ_WNKV01000005.1"/>
</dbReference>
<dbReference type="PANTHER" id="PTHR34009">
    <property type="entry name" value="PROTEIN STAR"/>
    <property type="match status" value="1"/>
</dbReference>
<dbReference type="Pfam" id="PF05050">
    <property type="entry name" value="Methyltransf_21"/>
    <property type="match status" value="1"/>
</dbReference>
<comment type="caution">
    <text evidence="2">The sequence shown here is derived from an EMBL/GenBank/DDBJ whole genome shotgun (WGS) entry which is preliminary data.</text>
</comment>
<feature type="domain" description="Methyltransferase FkbM" evidence="1">
    <location>
        <begin position="29"/>
        <end position="192"/>
    </location>
</feature>